<evidence type="ECO:0000313" key="3">
    <source>
        <dbReference type="Proteomes" id="UP000774326"/>
    </source>
</evidence>
<dbReference type="AlphaFoldDB" id="A0A9P8QCF4"/>
<gene>
    <name evidence="2" type="ORF">WICPIJ_001082</name>
</gene>
<keyword evidence="1" id="KW-0472">Membrane</keyword>
<protein>
    <recommendedName>
        <fullName evidence="4">Glucose-signaling factor 2</fullName>
    </recommendedName>
</protein>
<dbReference type="EMBL" id="JAEUBG010000593">
    <property type="protein sequence ID" value="KAH3687926.1"/>
    <property type="molecule type" value="Genomic_DNA"/>
</dbReference>
<dbReference type="InterPro" id="IPR022757">
    <property type="entry name" value="Gsf2"/>
</dbReference>
<proteinExistence type="predicted"/>
<keyword evidence="1" id="KW-0812">Transmembrane</keyword>
<name>A0A9P8QCF4_WICPI</name>
<keyword evidence="3" id="KW-1185">Reference proteome</keyword>
<evidence type="ECO:0000313" key="2">
    <source>
        <dbReference type="EMBL" id="KAH3687926.1"/>
    </source>
</evidence>
<comment type="caution">
    <text evidence="2">The sequence shown here is derived from an EMBL/GenBank/DDBJ whole genome shotgun (WGS) entry which is preliminary data.</text>
</comment>
<dbReference type="Proteomes" id="UP000774326">
    <property type="component" value="Unassembled WGS sequence"/>
</dbReference>
<sequence>MSEPFDDPANILEQEDARIEIYIRFNDDMEKDYCFSVGLNDDFSSLLKIFSTLQLSLRPSIFYKQTPIGFKVSHDPGYLTETGGLLFTYEAASNTKDVELTDKVSDKCWPGQLIIPVWEPDYATKYSVFLGCLAWLYTDLPDYYSPTPGICLTNQISRILAWGITNFTDFQNLSEDILKETQINQSGYWAQIGFFTLHLVKILLILVVFWTGIYNPYSVNPIKSARIPKIDASRKQELIDIGWTGAHRATLDEFKEFYREYKIKELGGIVKASRAGAFEKLRNPGVMLGEGEGFQSDLKDVSKLEDLKDSKLFTLNYEYFLELGSHFEDQLIQSSNPNKDIKDFRRYGPLVVKSKVIKEIYENRKAQEKEDSKKK</sequence>
<accession>A0A9P8QCF4</accession>
<feature type="transmembrane region" description="Helical" evidence="1">
    <location>
        <begin position="188"/>
        <end position="213"/>
    </location>
</feature>
<dbReference type="Pfam" id="PF11055">
    <property type="entry name" value="Gsf2"/>
    <property type="match status" value="1"/>
</dbReference>
<reference evidence="2" key="1">
    <citation type="journal article" date="2021" name="Open Biol.">
        <title>Shared evolutionary footprints suggest mitochondrial oxidative damage underlies multiple complex I losses in fungi.</title>
        <authorList>
            <person name="Schikora-Tamarit M.A."/>
            <person name="Marcet-Houben M."/>
            <person name="Nosek J."/>
            <person name="Gabaldon T."/>
        </authorList>
    </citation>
    <scope>NUCLEOTIDE SEQUENCE</scope>
    <source>
        <strain evidence="2">CBS2887</strain>
    </source>
</reference>
<keyword evidence="1" id="KW-1133">Transmembrane helix</keyword>
<reference evidence="2" key="2">
    <citation type="submission" date="2021-01" db="EMBL/GenBank/DDBJ databases">
        <authorList>
            <person name="Schikora-Tamarit M.A."/>
        </authorList>
    </citation>
    <scope>NUCLEOTIDE SEQUENCE</scope>
    <source>
        <strain evidence="2">CBS2887</strain>
    </source>
</reference>
<evidence type="ECO:0008006" key="4">
    <source>
        <dbReference type="Google" id="ProtNLM"/>
    </source>
</evidence>
<dbReference type="OrthoDB" id="4076669at2759"/>
<evidence type="ECO:0000256" key="1">
    <source>
        <dbReference type="SAM" id="Phobius"/>
    </source>
</evidence>
<organism evidence="2 3">
    <name type="scientific">Wickerhamomyces pijperi</name>
    <name type="common">Yeast</name>
    <name type="synonym">Pichia pijperi</name>
    <dbReference type="NCBI Taxonomy" id="599730"/>
    <lineage>
        <taxon>Eukaryota</taxon>
        <taxon>Fungi</taxon>
        <taxon>Dikarya</taxon>
        <taxon>Ascomycota</taxon>
        <taxon>Saccharomycotina</taxon>
        <taxon>Saccharomycetes</taxon>
        <taxon>Phaffomycetales</taxon>
        <taxon>Wickerhamomycetaceae</taxon>
        <taxon>Wickerhamomyces</taxon>
    </lineage>
</organism>